<evidence type="ECO:0000313" key="1">
    <source>
        <dbReference type="EMBL" id="KAA6385895.1"/>
    </source>
</evidence>
<proteinExistence type="predicted"/>
<dbReference type="Proteomes" id="UP000324800">
    <property type="component" value="Unassembled WGS sequence"/>
</dbReference>
<comment type="caution">
    <text evidence="1">The sequence shown here is derived from an EMBL/GenBank/DDBJ whole genome shotgun (WGS) entry which is preliminary data.</text>
</comment>
<feature type="non-terminal residue" evidence="1">
    <location>
        <position position="162"/>
    </location>
</feature>
<dbReference type="AlphaFoldDB" id="A0A5J4VTZ0"/>
<organism evidence="1 2">
    <name type="scientific">Streblomastix strix</name>
    <dbReference type="NCBI Taxonomy" id="222440"/>
    <lineage>
        <taxon>Eukaryota</taxon>
        <taxon>Metamonada</taxon>
        <taxon>Preaxostyla</taxon>
        <taxon>Oxymonadida</taxon>
        <taxon>Streblomastigidae</taxon>
        <taxon>Streblomastix</taxon>
    </lineage>
</organism>
<protein>
    <submittedName>
        <fullName evidence="1">Uncharacterized protein</fullName>
    </submittedName>
</protein>
<name>A0A5J4VTZ0_9EUKA</name>
<gene>
    <name evidence="1" type="ORF">EZS28_018575</name>
</gene>
<sequence>MRNSRIVASLAIGQCSPHSRVMIIANQRCGQHDLTENMASSSGPSQKGQTLRIGSQSQIGYIDNLKLSDLVNSTSQPGPNRANSIQRILCQSSHRIDRIRLDKQPPFKLEIEFGERVTTIWLNWSLFNTSHPLFQDQIKLEGMKEDIYLKMGQVPLQTNFWI</sequence>
<accession>A0A5J4VTZ0</accession>
<dbReference type="EMBL" id="SNRW01005052">
    <property type="protein sequence ID" value="KAA6385895.1"/>
    <property type="molecule type" value="Genomic_DNA"/>
</dbReference>
<evidence type="ECO:0000313" key="2">
    <source>
        <dbReference type="Proteomes" id="UP000324800"/>
    </source>
</evidence>
<reference evidence="1 2" key="1">
    <citation type="submission" date="2019-03" db="EMBL/GenBank/DDBJ databases">
        <title>Single cell metagenomics reveals metabolic interactions within the superorganism composed of flagellate Streblomastix strix and complex community of Bacteroidetes bacteria on its surface.</title>
        <authorList>
            <person name="Treitli S.C."/>
            <person name="Kolisko M."/>
            <person name="Husnik F."/>
            <person name="Keeling P."/>
            <person name="Hampl V."/>
        </authorList>
    </citation>
    <scope>NUCLEOTIDE SEQUENCE [LARGE SCALE GENOMIC DNA]</scope>
    <source>
        <strain evidence="1">ST1C</strain>
    </source>
</reference>